<protein>
    <submittedName>
        <fullName evidence="1">Uncharacterized protein</fullName>
    </submittedName>
</protein>
<accession>A0ACC2T7K5</accession>
<comment type="caution">
    <text evidence="1">The sequence shown here is derived from an EMBL/GenBank/DDBJ whole genome shotgun (WGS) entry which is preliminary data.</text>
</comment>
<name>A0ACC2T7K5_9FUNG</name>
<evidence type="ECO:0000313" key="2">
    <source>
        <dbReference type="Proteomes" id="UP001165960"/>
    </source>
</evidence>
<keyword evidence="2" id="KW-1185">Reference proteome</keyword>
<dbReference type="EMBL" id="QTSX02003566">
    <property type="protein sequence ID" value="KAJ9070643.1"/>
    <property type="molecule type" value="Genomic_DNA"/>
</dbReference>
<reference evidence="1" key="1">
    <citation type="submission" date="2022-04" db="EMBL/GenBank/DDBJ databases">
        <title>Genome of the entomopathogenic fungus Entomophthora muscae.</title>
        <authorList>
            <person name="Elya C."/>
            <person name="Lovett B.R."/>
            <person name="Lee E."/>
            <person name="Macias A.M."/>
            <person name="Hajek A.E."/>
            <person name="De Bivort B.L."/>
            <person name="Kasson M.T."/>
            <person name="De Fine Licht H.H."/>
            <person name="Stajich J.E."/>
        </authorList>
    </citation>
    <scope>NUCLEOTIDE SEQUENCE</scope>
    <source>
        <strain evidence="1">Berkeley</strain>
    </source>
</reference>
<organism evidence="1 2">
    <name type="scientific">Entomophthora muscae</name>
    <dbReference type="NCBI Taxonomy" id="34485"/>
    <lineage>
        <taxon>Eukaryota</taxon>
        <taxon>Fungi</taxon>
        <taxon>Fungi incertae sedis</taxon>
        <taxon>Zoopagomycota</taxon>
        <taxon>Entomophthoromycotina</taxon>
        <taxon>Entomophthoromycetes</taxon>
        <taxon>Entomophthorales</taxon>
        <taxon>Entomophthoraceae</taxon>
        <taxon>Entomophthora</taxon>
    </lineage>
</organism>
<gene>
    <name evidence="1" type="ORF">DSO57_1005736</name>
</gene>
<evidence type="ECO:0000313" key="1">
    <source>
        <dbReference type="EMBL" id="KAJ9070643.1"/>
    </source>
</evidence>
<sequence length="250" mass="28265">MKSIIVLLAYGALALKGRDLANCDLSGFSLAAEKEYLDVVTIPLSTDDCTQGKCQLALEASADCGGAYVLPSFTVDNKDEDRTILIELTLNNKGKEAYMGINFDFASSKESVEKYWDSFNQYLVKVSTLTLDFKDLGKIEDFSKVFPDFKAVFIKNPDLTYDYFDKTAYDPEFSLDYSRELKDFIHSSNVYTIMTPAQYTNISSKLPDINVVVEEEKDIVSFSRNYFLTTAPEKAVWYHIAHSKVKPRSK</sequence>
<proteinExistence type="predicted"/>
<dbReference type="Proteomes" id="UP001165960">
    <property type="component" value="Unassembled WGS sequence"/>
</dbReference>